<dbReference type="Pfam" id="PF01585">
    <property type="entry name" value="G-patch"/>
    <property type="match status" value="1"/>
</dbReference>
<dbReference type="PANTHER" id="PTHR23106">
    <property type="entry name" value="ANGIOGENIC FACTOR WITH G PATCH AND FHA DOMAINS 1"/>
    <property type="match status" value="1"/>
</dbReference>
<dbReference type="InterPro" id="IPR008984">
    <property type="entry name" value="SMAD_FHA_dom_sf"/>
</dbReference>
<dbReference type="Pfam" id="PF17780">
    <property type="entry name" value="OCRE"/>
    <property type="match status" value="1"/>
</dbReference>
<evidence type="ECO:0000259" key="2">
    <source>
        <dbReference type="PROSITE" id="PS50174"/>
    </source>
</evidence>
<accession>A0A9P1MX46</accession>
<keyword evidence="4" id="KW-1185">Reference proteome</keyword>
<gene>
    <name evidence="3" type="ORF">CAMP_LOCUS6151</name>
</gene>
<evidence type="ECO:0000313" key="4">
    <source>
        <dbReference type="Proteomes" id="UP001152747"/>
    </source>
</evidence>
<dbReference type="InterPro" id="IPR000467">
    <property type="entry name" value="G_patch_dom"/>
</dbReference>
<dbReference type="InterPro" id="IPR041591">
    <property type="entry name" value="OCRE"/>
</dbReference>
<comment type="caution">
    <text evidence="3">The sequence shown here is derived from an EMBL/GenBank/DDBJ whole genome shotgun (WGS) entry which is preliminary data.</text>
</comment>
<dbReference type="GO" id="GO:0003676">
    <property type="term" value="F:nucleic acid binding"/>
    <property type="evidence" value="ECO:0007669"/>
    <property type="project" value="InterPro"/>
</dbReference>
<feature type="compositionally biased region" description="Polar residues" evidence="1">
    <location>
        <begin position="464"/>
        <end position="473"/>
    </location>
</feature>
<dbReference type="OrthoDB" id="2538319at2759"/>
<protein>
    <recommendedName>
        <fullName evidence="2">G-patch domain-containing protein</fullName>
    </recommendedName>
</protein>
<feature type="region of interest" description="Disordered" evidence="1">
    <location>
        <begin position="169"/>
        <end position="197"/>
    </location>
</feature>
<dbReference type="SUPFAM" id="SSF49879">
    <property type="entry name" value="SMAD/FHA domain"/>
    <property type="match status" value="1"/>
</dbReference>
<sequence length="500" mass="56579">MADLFGEGSIADILRQTANEVIHANAPEGFEWIEEYQQYYSKETRYYFDPNTMLYYNGDTMTYYRFNEETYSYEIVECCQPTKWSSSGYRKRAIQAIGEGEFKKFTQENVDICETLFNVIGKVLKAEHVENPVQKEVAVVKIPTAEEIRKILMRKRKWKNIEQEEEVFDEHSGNFQATTSYQKASEDSEEESESEVEINTDERIGMMKEEGFDEAPGLRIIDKNGQLFIITKSGGYIGSDSESEVVLTNRLLPERCAEINYSEDIGCYSIVKLEESCVVSCNSNVLKIDSPVDICHGDVVQISGEKFEIHVHFGSNTCPGCEPGLFQNPEAQEAQGQAKNICGELARRKTLKKLMNSYGITPNSELSGPIRRKKPEGPSLMNIERDQGSRDFGTYGNCAAKPIAENLRKFEMPTSSRNSEPPKLEPKPISAENVGFKLLKSMGWKEGKGLGKDKQGNIEPISTEIKNNRQGLGSSSQKSSQPKSQKEMMLEKMKERFNKI</sequence>
<dbReference type="AlphaFoldDB" id="A0A9P1MX46"/>
<dbReference type="SMART" id="SM00443">
    <property type="entry name" value="G_patch"/>
    <property type="match status" value="1"/>
</dbReference>
<feature type="compositionally biased region" description="Polar residues" evidence="1">
    <location>
        <begin position="173"/>
        <end position="183"/>
    </location>
</feature>
<evidence type="ECO:0000256" key="1">
    <source>
        <dbReference type="SAM" id="MobiDB-lite"/>
    </source>
</evidence>
<name>A0A9P1MX46_9PELO</name>
<feature type="compositionally biased region" description="Acidic residues" evidence="1">
    <location>
        <begin position="187"/>
        <end position="197"/>
    </location>
</feature>
<dbReference type="PANTHER" id="PTHR23106:SF24">
    <property type="entry name" value="ANGIOGENIC FACTOR WITH G PATCH AND FHA DOMAINS 1"/>
    <property type="match status" value="1"/>
</dbReference>
<feature type="region of interest" description="Disordered" evidence="1">
    <location>
        <begin position="410"/>
        <end position="429"/>
    </location>
</feature>
<reference evidence="3" key="1">
    <citation type="submission" date="2022-11" db="EMBL/GenBank/DDBJ databases">
        <authorList>
            <person name="Kikuchi T."/>
        </authorList>
    </citation>
    <scope>NUCLEOTIDE SEQUENCE</scope>
    <source>
        <strain evidence="3">PS1010</strain>
    </source>
</reference>
<dbReference type="EMBL" id="CANHGI010000002">
    <property type="protein sequence ID" value="CAI5443514.1"/>
    <property type="molecule type" value="Genomic_DNA"/>
</dbReference>
<dbReference type="InterPro" id="IPR053027">
    <property type="entry name" value="AGGF1"/>
</dbReference>
<feature type="domain" description="G-patch" evidence="2">
    <location>
        <begin position="431"/>
        <end position="477"/>
    </location>
</feature>
<organism evidence="3 4">
    <name type="scientific">Caenorhabditis angaria</name>
    <dbReference type="NCBI Taxonomy" id="860376"/>
    <lineage>
        <taxon>Eukaryota</taxon>
        <taxon>Metazoa</taxon>
        <taxon>Ecdysozoa</taxon>
        <taxon>Nematoda</taxon>
        <taxon>Chromadorea</taxon>
        <taxon>Rhabditida</taxon>
        <taxon>Rhabditina</taxon>
        <taxon>Rhabditomorpha</taxon>
        <taxon>Rhabditoidea</taxon>
        <taxon>Rhabditidae</taxon>
        <taxon>Peloderinae</taxon>
        <taxon>Caenorhabditis</taxon>
    </lineage>
</organism>
<dbReference type="CDD" id="cd16074">
    <property type="entry name" value="OCRE"/>
    <property type="match status" value="1"/>
</dbReference>
<dbReference type="PROSITE" id="PS50174">
    <property type="entry name" value="G_PATCH"/>
    <property type="match status" value="1"/>
</dbReference>
<proteinExistence type="predicted"/>
<feature type="region of interest" description="Disordered" evidence="1">
    <location>
        <begin position="445"/>
        <end position="500"/>
    </location>
</feature>
<feature type="compositionally biased region" description="Basic and acidic residues" evidence="1">
    <location>
        <begin position="445"/>
        <end position="456"/>
    </location>
</feature>
<feature type="compositionally biased region" description="Low complexity" evidence="1">
    <location>
        <begin position="474"/>
        <end position="483"/>
    </location>
</feature>
<feature type="compositionally biased region" description="Basic and acidic residues" evidence="1">
    <location>
        <begin position="484"/>
        <end position="500"/>
    </location>
</feature>
<dbReference type="Proteomes" id="UP001152747">
    <property type="component" value="Unassembled WGS sequence"/>
</dbReference>
<evidence type="ECO:0000313" key="3">
    <source>
        <dbReference type="EMBL" id="CAI5443514.1"/>
    </source>
</evidence>